<feature type="domain" description="O-antigen ligase-related" evidence="6">
    <location>
        <begin position="207"/>
        <end position="358"/>
    </location>
</feature>
<evidence type="ECO:0000313" key="7">
    <source>
        <dbReference type="EMBL" id="MFB9203742.1"/>
    </source>
</evidence>
<dbReference type="EMBL" id="JBHMEI010000015">
    <property type="protein sequence ID" value="MFB9203742.1"/>
    <property type="molecule type" value="Genomic_DNA"/>
</dbReference>
<evidence type="ECO:0000256" key="3">
    <source>
        <dbReference type="ARBA" id="ARBA00022989"/>
    </source>
</evidence>
<keyword evidence="3 5" id="KW-1133">Transmembrane helix</keyword>
<feature type="transmembrane region" description="Helical" evidence="5">
    <location>
        <begin position="69"/>
        <end position="91"/>
    </location>
</feature>
<keyword evidence="7" id="KW-0436">Ligase</keyword>
<keyword evidence="8" id="KW-1185">Reference proteome</keyword>
<sequence length="429" mass="43587">MIRTTPASLGRLVARPALWAALTVIAVCVPAEPHAADVLRVHVADLMSLALVATAAASLVRGGARPGRWVLLAAPAAVAVTVAAVTASDLLLALPGLARFLQVFVLVPVAVAVAVRQRSDVLLVGGAVAAVALVQAAIGFWQTLTGSGASYGGQMIRAVGTFGAGEVMALASMVSFGLIIALAVALAGRPSWRAAALIAAAALCPPLVMSLSRGTWLAAGCAVVVMLVLRDARLAARAAMAATASAVLLALVGGPASGVITERVASISSSLTQPDKSVTDRFQLWQAAAGMWRDHPVTGVGPRGFAAWRDTYAPLALSSGSDIEDEASGYRRQPLLSPHNMYLLVLSEQGLAGLAAFALLVGGILVRSLTGPGRTRPAGLAAAGFMTWLVVDFAYADVGGSTSLVMSVMLGLALGRTGTTALPARRPAC</sequence>
<organism evidence="7 8">
    <name type="scientific">Nonomuraea spiralis</name>
    <dbReference type="NCBI Taxonomy" id="46182"/>
    <lineage>
        <taxon>Bacteria</taxon>
        <taxon>Bacillati</taxon>
        <taxon>Actinomycetota</taxon>
        <taxon>Actinomycetes</taxon>
        <taxon>Streptosporangiales</taxon>
        <taxon>Streptosporangiaceae</taxon>
        <taxon>Nonomuraea</taxon>
    </lineage>
</organism>
<evidence type="ECO:0000259" key="6">
    <source>
        <dbReference type="Pfam" id="PF04932"/>
    </source>
</evidence>
<comment type="caution">
    <text evidence="7">The sequence shown here is derived from an EMBL/GenBank/DDBJ whole genome shotgun (WGS) entry which is preliminary data.</text>
</comment>
<name>A0ABV5IGS7_9ACTN</name>
<proteinExistence type="predicted"/>
<feature type="transmembrane region" description="Helical" evidence="5">
    <location>
        <begin position="215"/>
        <end position="232"/>
    </location>
</feature>
<reference evidence="7 8" key="1">
    <citation type="submission" date="2024-09" db="EMBL/GenBank/DDBJ databases">
        <authorList>
            <person name="Sun Q."/>
            <person name="Mori K."/>
        </authorList>
    </citation>
    <scope>NUCLEOTIDE SEQUENCE [LARGE SCALE GENOMIC DNA]</scope>
    <source>
        <strain evidence="7 8">CCM 3426</strain>
    </source>
</reference>
<evidence type="ECO:0000256" key="2">
    <source>
        <dbReference type="ARBA" id="ARBA00022692"/>
    </source>
</evidence>
<gene>
    <name evidence="7" type="ORF">ACFFV7_21305</name>
</gene>
<dbReference type="GO" id="GO:0016874">
    <property type="term" value="F:ligase activity"/>
    <property type="evidence" value="ECO:0007669"/>
    <property type="project" value="UniProtKB-KW"/>
</dbReference>
<dbReference type="InterPro" id="IPR051533">
    <property type="entry name" value="WaaL-like"/>
</dbReference>
<feature type="transmembrane region" description="Helical" evidence="5">
    <location>
        <begin position="41"/>
        <end position="60"/>
    </location>
</feature>
<dbReference type="Proteomes" id="UP001589647">
    <property type="component" value="Unassembled WGS sequence"/>
</dbReference>
<dbReference type="PANTHER" id="PTHR37422">
    <property type="entry name" value="TEICHURONIC ACID BIOSYNTHESIS PROTEIN TUAE"/>
    <property type="match status" value="1"/>
</dbReference>
<feature type="transmembrane region" description="Helical" evidence="5">
    <location>
        <begin position="162"/>
        <end position="185"/>
    </location>
</feature>
<dbReference type="Pfam" id="PF04932">
    <property type="entry name" value="Wzy_C"/>
    <property type="match status" value="1"/>
</dbReference>
<keyword evidence="2 5" id="KW-0812">Transmembrane</keyword>
<comment type="subcellular location">
    <subcellularLocation>
        <location evidence="1">Membrane</location>
        <topology evidence="1">Multi-pass membrane protein</topology>
    </subcellularLocation>
</comment>
<protein>
    <submittedName>
        <fullName evidence="7">O-antigen ligase family protein</fullName>
    </submittedName>
</protein>
<evidence type="ECO:0000256" key="1">
    <source>
        <dbReference type="ARBA" id="ARBA00004141"/>
    </source>
</evidence>
<feature type="transmembrane region" description="Helical" evidence="5">
    <location>
        <begin position="239"/>
        <end position="260"/>
    </location>
</feature>
<feature type="transmembrane region" description="Helical" evidence="5">
    <location>
        <begin position="97"/>
        <end position="115"/>
    </location>
</feature>
<dbReference type="InterPro" id="IPR007016">
    <property type="entry name" value="O-antigen_ligase-rel_domated"/>
</dbReference>
<feature type="transmembrane region" description="Helical" evidence="5">
    <location>
        <begin position="341"/>
        <end position="366"/>
    </location>
</feature>
<dbReference type="PANTHER" id="PTHR37422:SF13">
    <property type="entry name" value="LIPOPOLYSACCHARIDE BIOSYNTHESIS PROTEIN PA4999-RELATED"/>
    <property type="match status" value="1"/>
</dbReference>
<accession>A0ABV5IGS7</accession>
<evidence type="ECO:0000313" key="8">
    <source>
        <dbReference type="Proteomes" id="UP001589647"/>
    </source>
</evidence>
<evidence type="ECO:0000256" key="4">
    <source>
        <dbReference type="ARBA" id="ARBA00023136"/>
    </source>
</evidence>
<feature type="transmembrane region" description="Helical" evidence="5">
    <location>
        <begin position="122"/>
        <end position="142"/>
    </location>
</feature>
<dbReference type="RefSeq" id="WP_189649201.1">
    <property type="nucleotide sequence ID" value="NZ_BMRC01000009.1"/>
</dbReference>
<feature type="transmembrane region" description="Helical" evidence="5">
    <location>
        <begin position="402"/>
        <end position="424"/>
    </location>
</feature>
<keyword evidence="4 5" id="KW-0472">Membrane</keyword>
<evidence type="ECO:0000256" key="5">
    <source>
        <dbReference type="SAM" id="Phobius"/>
    </source>
</evidence>